<dbReference type="HOGENOM" id="CLU_2829147_0_0_5"/>
<dbReference type="AlphaFoldDB" id="D6ZYR2"/>
<gene>
    <name evidence="2" type="ordered locus">Snov_3761</name>
</gene>
<dbReference type="EMBL" id="CP002026">
    <property type="protein sequence ID" value="ADH91031.1"/>
    <property type="molecule type" value="Genomic_DNA"/>
</dbReference>
<accession>D6ZYR2</accession>
<evidence type="ECO:0000256" key="1">
    <source>
        <dbReference type="SAM" id="SignalP"/>
    </source>
</evidence>
<protein>
    <submittedName>
        <fullName evidence="2">TerC family membrane protein</fullName>
    </submittedName>
</protein>
<evidence type="ECO:0000313" key="3">
    <source>
        <dbReference type="Proteomes" id="UP000006633"/>
    </source>
</evidence>
<name>D6ZYR2_ANCN5</name>
<evidence type="ECO:0000313" key="2">
    <source>
        <dbReference type="EMBL" id="ADH91031.1"/>
    </source>
</evidence>
<keyword evidence="1" id="KW-0732">Signal</keyword>
<proteinExistence type="predicted"/>
<dbReference type="KEGG" id="sno:Snov_3761"/>
<reference evidence="2 3" key="1">
    <citation type="journal article" date="2012" name="Stand. Genomic Sci.">
        <title>Complete genome sequence of the facultatively chemolithoautotrophic and methylotrophic alpha Proteobacterium Starkeya novella type strain (ATCC 8093(T)).</title>
        <authorList>
            <person name="Kappler U."/>
            <person name="Davenport K."/>
            <person name="Beatson S."/>
            <person name="Lucas S."/>
            <person name="Lapidus A."/>
            <person name="Copeland A."/>
            <person name="Berry K.W."/>
            <person name="Glavina Del Rio T."/>
            <person name="Hammon N."/>
            <person name="Dalin E."/>
            <person name="Tice H."/>
            <person name="Pitluck S."/>
            <person name="Richardson P."/>
            <person name="Bruce D."/>
            <person name="Goodwin L.A."/>
            <person name="Han C."/>
            <person name="Tapia R."/>
            <person name="Detter J.C."/>
            <person name="Chang Y.J."/>
            <person name="Jeffries C.D."/>
            <person name="Land M."/>
            <person name="Hauser L."/>
            <person name="Kyrpides N.C."/>
            <person name="Goker M."/>
            <person name="Ivanova N."/>
            <person name="Klenk H.P."/>
            <person name="Woyke T."/>
        </authorList>
    </citation>
    <scope>NUCLEOTIDE SEQUENCE [LARGE SCALE GENOMIC DNA]</scope>
    <source>
        <strain evidence="3">ATCC 8093 / DSM 506 / JCM 20403 / CCM 1077 / IAM 12100 / NBRC 12443 / NCIMB 10456</strain>
    </source>
</reference>
<feature type="signal peptide" evidence="1">
    <location>
        <begin position="1"/>
        <end position="24"/>
    </location>
</feature>
<keyword evidence="3" id="KW-1185">Reference proteome</keyword>
<dbReference type="RefSeq" id="WP_013168532.1">
    <property type="nucleotide sequence ID" value="NC_014217.1"/>
</dbReference>
<organism evidence="2 3">
    <name type="scientific">Ancylobacter novellus (strain ATCC 8093 / DSM 506 / JCM 20403 / CCM 1077 / IAM 12100 / NBRC 12443 / NCIMB 10456)</name>
    <name type="common">Starkeya novella</name>
    <dbReference type="NCBI Taxonomy" id="639283"/>
    <lineage>
        <taxon>Bacteria</taxon>
        <taxon>Pseudomonadati</taxon>
        <taxon>Pseudomonadota</taxon>
        <taxon>Alphaproteobacteria</taxon>
        <taxon>Hyphomicrobiales</taxon>
        <taxon>Xanthobacteraceae</taxon>
        <taxon>Ancylobacter</taxon>
    </lineage>
</organism>
<sequence length="66" mass="6835">MNKFLTLAVLSATVALGAVSVADAATYYGPRQPVVVEGRNAADTFAARNGAAAIQNQVELDARATR</sequence>
<dbReference type="Proteomes" id="UP000006633">
    <property type="component" value="Chromosome"/>
</dbReference>
<feature type="chain" id="PRO_5003092142" evidence="1">
    <location>
        <begin position="25"/>
        <end position="66"/>
    </location>
</feature>